<gene>
    <name evidence="1" type="ORF">RVH17_09615</name>
</gene>
<proteinExistence type="predicted"/>
<dbReference type="AlphaFoldDB" id="A0AAE4LM51"/>
<reference evidence="1" key="1">
    <citation type="submission" date="2023-10" db="EMBL/GenBank/DDBJ databases">
        <title>Genome Sequence of the Bacteria from From Gut Wall in Crohn's Disease.</title>
        <authorList>
            <person name="Rodriguez-Palacios A."/>
        </authorList>
    </citation>
    <scope>NUCLEOTIDE SEQUENCE</scope>
    <source>
        <strain evidence="1">CavFT-hAR58</strain>
    </source>
</reference>
<dbReference type="Proteomes" id="UP001181347">
    <property type="component" value="Unassembled WGS sequence"/>
</dbReference>
<sequence length="325" mass="36603">MANYAAWTLRLAHYTGDGFLARTADHAVIGRYRNFPGYHINTARTTVYEKADYPLRGHMELGANSFHYNHIMPHISLLYDFLVTQALFRSGGKVDFPGEFIEGYAYLQSKFYGHLPGTIYGREARLWMPTGLATPDDRQLNYISAVDDDALYIVFMNQSAETVETDVALDYALSGHSDGRHYRTQVIGGSGASGQLADGRFTVRVAGNGIAAVRIETPPPVRPQLAALFTAETRWQTPYAATQDDAVRCMRVGFGRAANNVFVYFTQDDTQLRKVWFTVDGRTTEDTYYPFEHTAPIDGERTEITVKALTRQGRIIEWETLELKK</sequence>
<comment type="caution">
    <text evidence="1">The sequence shown here is derived from an EMBL/GenBank/DDBJ whole genome shotgun (WGS) entry which is preliminary data.</text>
</comment>
<organism evidence="1 2">
    <name type="scientific">Alistipes finegoldii</name>
    <dbReference type="NCBI Taxonomy" id="214856"/>
    <lineage>
        <taxon>Bacteria</taxon>
        <taxon>Pseudomonadati</taxon>
        <taxon>Bacteroidota</taxon>
        <taxon>Bacteroidia</taxon>
        <taxon>Bacteroidales</taxon>
        <taxon>Rikenellaceae</taxon>
        <taxon>Alistipes</taxon>
    </lineage>
</organism>
<dbReference type="EMBL" id="JAWDES010000005">
    <property type="protein sequence ID" value="MDU0260366.1"/>
    <property type="molecule type" value="Genomic_DNA"/>
</dbReference>
<dbReference type="RefSeq" id="WP_302989624.1">
    <property type="nucleotide sequence ID" value="NZ_CATZQL010000019.1"/>
</dbReference>
<accession>A0AAE4LM51</accession>
<evidence type="ECO:0000313" key="1">
    <source>
        <dbReference type="EMBL" id="MDU0260366.1"/>
    </source>
</evidence>
<name>A0AAE4LM51_9BACT</name>
<evidence type="ECO:0000313" key="2">
    <source>
        <dbReference type="Proteomes" id="UP001181347"/>
    </source>
</evidence>
<protein>
    <submittedName>
        <fullName evidence="1">Uncharacterized protein</fullName>
    </submittedName>
</protein>